<feature type="region of interest" description="Disordered" evidence="1">
    <location>
        <begin position="466"/>
        <end position="485"/>
    </location>
</feature>
<sequence length="847" mass="93250">MIDLRFSIEAVYPKLQVPCLKEFKDQNVEAILGLKNLGRKITEVRLQRINFFSENILTSAECRIHVSSSTPISFFKKSLGNIINEVKVNTETNGNVFKALKDKNPLPAVFQEIGKVNPLNPNYRGNSHIMSPTDKSLLTYNKDLMPETIFETKNNTDGKEISPMNRALNQENFSSFNALTNTSFNDVDNFTRKTLSTNLTREETINKTLDIDIISKNKKLSNIIPESSNKVAKLMNETLQTDETSSKENKTIFGKEINKEPKHKQYEMNVKTSPISESSNLVVNLLDESLPSSEALSKKEIASKESKLEPHNVTVDFSSPISISSNDITTLTNKSSPIEASSKENTTIFGKVSSNDIATLSNKSSTTFEASPKANQKIFGKRPKNIQHDINVHLSNPISVPSNDIEGLLKENTTFLEKEIVGPNGANNKPQDMTAYFSSPVSSNNITTLSNRSSLTLETFLKENSTLSGKSVDSEEPKNDKNDMNVNYSTPLSVASNINATFSNKSSPVLEAFWKRNGTIFGKNVDSELRKNSQHDMKVNFSNSVPILSNDDATLSNISVPIVGALSNENSKVVGEGVIDPKEPKKNNEHDMNLNFSNPISISSNVVTTLTNISSPIIEALSKENSTVVRKGVVNPKEPKKEPQDEDINSNHFASFPNKSSPTLEALSKVNRTIFGKSVDSESDMNLNSSNPILISSNNVITLSNISSPIIEDLSKGNSSNVGKGVVHLKETKKESQARNVNFFSPIPVSSNEVTTSSNKSSATLETLLSKRNSTLSGTRVDSKEPKNNQYNMNINFSNPLSVSSNNIASLSNKFSEAFETSSKENRTIFGESVDSRLPIKMDMISI</sequence>
<gene>
    <name evidence="2" type="ORF">HHI36_017616</name>
</gene>
<accession>A0ABD2NND3</accession>
<feature type="region of interest" description="Disordered" evidence="1">
    <location>
        <begin position="634"/>
        <end position="661"/>
    </location>
</feature>
<evidence type="ECO:0000313" key="2">
    <source>
        <dbReference type="EMBL" id="KAL3280110.1"/>
    </source>
</evidence>
<protein>
    <submittedName>
        <fullName evidence="2">Uncharacterized protein</fullName>
    </submittedName>
</protein>
<feature type="compositionally biased region" description="Polar residues" evidence="1">
    <location>
        <begin position="650"/>
        <end position="661"/>
    </location>
</feature>
<name>A0ABD2NND3_9CUCU</name>
<evidence type="ECO:0000256" key="1">
    <source>
        <dbReference type="SAM" id="MobiDB-lite"/>
    </source>
</evidence>
<reference evidence="2 3" key="1">
    <citation type="journal article" date="2021" name="BMC Biol.">
        <title>Horizontally acquired antibacterial genes associated with adaptive radiation of ladybird beetles.</title>
        <authorList>
            <person name="Li H.S."/>
            <person name="Tang X.F."/>
            <person name="Huang Y.H."/>
            <person name="Xu Z.Y."/>
            <person name="Chen M.L."/>
            <person name="Du X.Y."/>
            <person name="Qiu B.Y."/>
            <person name="Chen P.T."/>
            <person name="Zhang W."/>
            <person name="Slipinski A."/>
            <person name="Escalona H.E."/>
            <person name="Waterhouse R.M."/>
            <person name="Zwick A."/>
            <person name="Pang H."/>
        </authorList>
    </citation>
    <scope>NUCLEOTIDE SEQUENCE [LARGE SCALE GENOMIC DNA]</scope>
    <source>
        <strain evidence="2">SYSU2018</strain>
    </source>
</reference>
<proteinExistence type="predicted"/>
<dbReference type="AlphaFoldDB" id="A0ABD2NND3"/>
<dbReference type="EMBL" id="JABFTP020000124">
    <property type="protein sequence ID" value="KAL3280110.1"/>
    <property type="molecule type" value="Genomic_DNA"/>
</dbReference>
<evidence type="ECO:0000313" key="3">
    <source>
        <dbReference type="Proteomes" id="UP001516400"/>
    </source>
</evidence>
<comment type="caution">
    <text evidence="2">The sequence shown here is derived from an EMBL/GenBank/DDBJ whole genome shotgun (WGS) entry which is preliminary data.</text>
</comment>
<dbReference type="Proteomes" id="UP001516400">
    <property type="component" value="Unassembled WGS sequence"/>
</dbReference>
<organism evidence="2 3">
    <name type="scientific">Cryptolaemus montrouzieri</name>
    <dbReference type="NCBI Taxonomy" id="559131"/>
    <lineage>
        <taxon>Eukaryota</taxon>
        <taxon>Metazoa</taxon>
        <taxon>Ecdysozoa</taxon>
        <taxon>Arthropoda</taxon>
        <taxon>Hexapoda</taxon>
        <taxon>Insecta</taxon>
        <taxon>Pterygota</taxon>
        <taxon>Neoptera</taxon>
        <taxon>Endopterygota</taxon>
        <taxon>Coleoptera</taxon>
        <taxon>Polyphaga</taxon>
        <taxon>Cucujiformia</taxon>
        <taxon>Coccinelloidea</taxon>
        <taxon>Coccinellidae</taxon>
        <taxon>Scymninae</taxon>
        <taxon>Scymnini</taxon>
        <taxon>Cryptolaemus</taxon>
    </lineage>
</organism>
<feature type="compositionally biased region" description="Basic and acidic residues" evidence="1">
    <location>
        <begin position="472"/>
        <end position="483"/>
    </location>
</feature>
<keyword evidence="3" id="KW-1185">Reference proteome</keyword>